<feature type="transmembrane region" description="Helical" evidence="1">
    <location>
        <begin position="91"/>
        <end position="116"/>
    </location>
</feature>
<evidence type="ECO:0000313" key="3">
    <source>
        <dbReference type="Proteomes" id="UP000236630"/>
    </source>
</evidence>
<dbReference type="EMBL" id="BDQV01000373">
    <property type="protein sequence ID" value="GAY63800.1"/>
    <property type="molecule type" value="Genomic_DNA"/>
</dbReference>
<organism evidence="2 3">
    <name type="scientific">Citrus unshiu</name>
    <name type="common">Satsuma mandarin</name>
    <name type="synonym">Citrus nobilis var. unshiu</name>
    <dbReference type="NCBI Taxonomy" id="55188"/>
    <lineage>
        <taxon>Eukaryota</taxon>
        <taxon>Viridiplantae</taxon>
        <taxon>Streptophyta</taxon>
        <taxon>Embryophyta</taxon>
        <taxon>Tracheophyta</taxon>
        <taxon>Spermatophyta</taxon>
        <taxon>Magnoliopsida</taxon>
        <taxon>eudicotyledons</taxon>
        <taxon>Gunneridae</taxon>
        <taxon>Pentapetalae</taxon>
        <taxon>rosids</taxon>
        <taxon>malvids</taxon>
        <taxon>Sapindales</taxon>
        <taxon>Rutaceae</taxon>
        <taxon>Aurantioideae</taxon>
        <taxon>Citrus</taxon>
    </lineage>
</organism>
<sequence length="127" mass="14154">MKFNHFHDLLPMCACACVGQGDCMGNTTLRSKLRDIKKKKKIENVTKLTNICKREPVAEGSEDHADSNIGIIMMGNGTDVKHLQLSMILELFCYGSVHWLCVTAYSVGFILCYKAMKLLTDEAPSHS</sequence>
<dbReference type="Proteomes" id="UP000236630">
    <property type="component" value="Unassembled WGS sequence"/>
</dbReference>
<evidence type="ECO:0000313" key="2">
    <source>
        <dbReference type="EMBL" id="GAY63800.1"/>
    </source>
</evidence>
<reference evidence="2 3" key="1">
    <citation type="journal article" date="2017" name="Front. Genet.">
        <title>Draft sequencing of the heterozygous diploid genome of Satsuma (Citrus unshiu Marc.) using a hybrid assembly approach.</title>
        <authorList>
            <person name="Shimizu T."/>
            <person name="Tanizawa Y."/>
            <person name="Mochizuki T."/>
            <person name="Nagasaki H."/>
            <person name="Yoshioka T."/>
            <person name="Toyoda A."/>
            <person name="Fujiyama A."/>
            <person name="Kaminuma E."/>
            <person name="Nakamura Y."/>
        </authorList>
    </citation>
    <scope>NUCLEOTIDE SEQUENCE [LARGE SCALE GENOMIC DNA]</scope>
    <source>
        <strain evidence="3">cv. Miyagawa wase</strain>
    </source>
</reference>
<keyword evidence="1" id="KW-0812">Transmembrane</keyword>
<comment type="caution">
    <text evidence="2">The sequence shown here is derived from an EMBL/GenBank/DDBJ whole genome shotgun (WGS) entry which is preliminary data.</text>
</comment>
<proteinExistence type="predicted"/>
<accession>A0A2H5QGP2</accession>
<name>A0A2H5QGP2_CITUN</name>
<protein>
    <submittedName>
        <fullName evidence="2">Uncharacterized protein</fullName>
    </submittedName>
</protein>
<gene>
    <name evidence="2" type="ORF">CUMW_228580</name>
</gene>
<keyword evidence="1" id="KW-1133">Transmembrane helix</keyword>
<keyword evidence="3" id="KW-1185">Reference proteome</keyword>
<keyword evidence="1" id="KW-0472">Membrane</keyword>
<dbReference type="AlphaFoldDB" id="A0A2H5QGP2"/>
<evidence type="ECO:0000256" key="1">
    <source>
        <dbReference type="SAM" id="Phobius"/>
    </source>
</evidence>